<feature type="transmembrane region" description="Helical" evidence="5">
    <location>
        <begin position="359"/>
        <end position="376"/>
    </location>
</feature>
<evidence type="ECO:0000256" key="2">
    <source>
        <dbReference type="ARBA" id="ARBA00022692"/>
    </source>
</evidence>
<evidence type="ECO:0000259" key="6">
    <source>
        <dbReference type="PROSITE" id="PS50801"/>
    </source>
</evidence>
<feature type="domain" description="STAS" evidence="6">
    <location>
        <begin position="449"/>
        <end position="558"/>
    </location>
</feature>
<dbReference type="SUPFAM" id="SSF52091">
    <property type="entry name" value="SpoIIaa-like"/>
    <property type="match status" value="1"/>
</dbReference>
<gene>
    <name evidence="7" type="ORF">GCM10022394_21810</name>
</gene>
<keyword evidence="2 5" id="KW-0812">Transmembrane</keyword>
<dbReference type="PANTHER" id="PTHR11814">
    <property type="entry name" value="SULFATE TRANSPORTER"/>
    <property type="match status" value="1"/>
</dbReference>
<dbReference type="EMBL" id="BAABCX010000002">
    <property type="protein sequence ID" value="GAA3541523.1"/>
    <property type="molecule type" value="Genomic_DNA"/>
</dbReference>
<dbReference type="Proteomes" id="UP001500795">
    <property type="component" value="Unassembled WGS sequence"/>
</dbReference>
<dbReference type="InterPro" id="IPR036513">
    <property type="entry name" value="STAS_dom_sf"/>
</dbReference>
<comment type="subcellular location">
    <subcellularLocation>
        <location evidence="1">Membrane</location>
        <topology evidence="1">Multi-pass membrane protein</topology>
    </subcellularLocation>
</comment>
<name>A0ABP6VW32_9GAMM</name>
<feature type="transmembrane region" description="Helical" evidence="5">
    <location>
        <begin position="213"/>
        <end position="230"/>
    </location>
</feature>
<keyword evidence="4 5" id="KW-0472">Membrane</keyword>
<dbReference type="CDD" id="cd07042">
    <property type="entry name" value="STAS_SulP_like_sulfate_transporter"/>
    <property type="match status" value="1"/>
</dbReference>
<comment type="caution">
    <text evidence="7">The sequence shown here is derived from an EMBL/GenBank/DDBJ whole genome shotgun (WGS) entry which is preliminary data.</text>
</comment>
<dbReference type="RefSeq" id="WP_344957844.1">
    <property type="nucleotide sequence ID" value="NZ_BAABCX010000002.1"/>
</dbReference>
<feature type="transmembrane region" description="Helical" evidence="5">
    <location>
        <begin position="61"/>
        <end position="80"/>
    </location>
</feature>
<evidence type="ECO:0000256" key="5">
    <source>
        <dbReference type="SAM" id="Phobius"/>
    </source>
</evidence>
<dbReference type="Pfam" id="PF01740">
    <property type="entry name" value="STAS"/>
    <property type="match status" value="1"/>
</dbReference>
<organism evidence="7 8">
    <name type="scientific">Zobellella aerophila</name>
    <dbReference type="NCBI Taxonomy" id="870480"/>
    <lineage>
        <taxon>Bacteria</taxon>
        <taxon>Pseudomonadati</taxon>
        <taxon>Pseudomonadota</taxon>
        <taxon>Gammaproteobacteria</taxon>
        <taxon>Aeromonadales</taxon>
        <taxon>Aeromonadaceae</taxon>
        <taxon>Zobellella</taxon>
    </lineage>
</organism>
<proteinExistence type="predicted"/>
<feature type="transmembrane region" description="Helical" evidence="5">
    <location>
        <begin position="34"/>
        <end position="55"/>
    </location>
</feature>
<feature type="transmembrane region" description="Helical" evidence="5">
    <location>
        <begin position="336"/>
        <end position="353"/>
    </location>
</feature>
<dbReference type="PROSITE" id="PS50801">
    <property type="entry name" value="STAS"/>
    <property type="match status" value="1"/>
</dbReference>
<sequence length="591" mass="64013">MAKNGALKPRSWARLLPFLQWAPSVDGKVLRADLLAGLTNAVIVLPQGVAYALIAGLPPEYGLYAAIIPAIIAALFGSSWHLISGPTAAMSIVVFTSVSPLAAPGTPEFIKLALTLTLMKGLFQLALAMARLGVLVNFVSHSVVIGFTAGAAVVIASSQLQNLLGLSLTTDGTFIDNWLQVAQHLPATNLYSLTIALVTLALCLVIKKLRPRWPNMLLALILASVLAWLLDPGRQHIALVGAISASLPPLSMPDLSLNNISSLGSAALAISLLGLVEATAIARAIATRSHQRLDDNQEFVGQGLSNVVGAFFSCYASSGSFTRTGVNYTSGARTPLAAVFASLFLLVILLLFADLIPHLPIPAMAGLLLVVAWNLIDFHHIRLIIRVGKSESTVLLATFFATLFVALEFAIYTGVFLSLVFYLKRTSSPRIVTILPDPDSKHPFFISAEHKRLPYCPQLRIIRIEGSLFFGAVNHVQEYLQQIKEPRLLIVGNGMNFVDMVGAELLVQESKRRRAEGGDLYLCNLKDGVSRFLKRNNLIEELGEDHIFVNKGKAIHRIYDQLDPAICQTCTAKIFHECHVAPPQKITVQPH</sequence>
<protein>
    <submittedName>
        <fullName evidence="7">SulP family inorganic anion transporter</fullName>
    </submittedName>
</protein>
<dbReference type="Pfam" id="PF00916">
    <property type="entry name" value="Sulfate_transp"/>
    <property type="match status" value="1"/>
</dbReference>
<accession>A0ABP6VW32</accession>
<evidence type="ECO:0000256" key="1">
    <source>
        <dbReference type="ARBA" id="ARBA00004141"/>
    </source>
</evidence>
<feature type="transmembrane region" description="Helical" evidence="5">
    <location>
        <begin position="260"/>
        <end position="282"/>
    </location>
</feature>
<evidence type="ECO:0000313" key="8">
    <source>
        <dbReference type="Proteomes" id="UP001500795"/>
    </source>
</evidence>
<feature type="transmembrane region" description="Helical" evidence="5">
    <location>
        <begin position="396"/>
        <end position="423"/>
    </location>
</feature>
<dbReference type="Gene3D" id="3.30.750.24">
    <property type="entry name" value="STAS domain"/>
    <property type="match status" value="1"/>
</dbReference>
<dbReference type="InterPro" id="IPR001902">
    <property type="entry name" value="SLC26A/SulP_fam"/>
</dbReference>
<dbReference type="InterPro" id="IPR002645">
    <property type="entry name" value="STAS_dom"/>
</dbReference>
<evidence type="ECO:0000256" key="3">
    <source>
        <dbReference type="ARBA" id="ARBA00022989"/>
    </source>
</evidence>
<dbReference type="InterPro" id="IPR011547">
    <property type="entry name" value="SLC26A/SulP_dom"/>
</dbReference>
<evidence type="ECO:0000313" key="7">
    <source>
        <dbReference type="EMBL" id="GAA3541523.1"/>
    </source>
</evidence>
<keyword evidence="3 5" id="KW-1133">Transmembrane helix</keyword>
<feature type="transmembrane region" description="Helical" evidence="5">
    <location>
        <begin position="188"/>
        <end position="206"/>
    </location>
</feature>
<feature type="transmembrane region" description="Helical" evidence="5">
    <location>
        <begin position="134"/>
        <end position="156"/>
    </location>
</feature>
<reference evidence="8" key="1">
    <citation type="journal article" date="2019" name="Int. J. Syst. Evol. Microbiol.">
        <title>The Global Catalogue of Microorganisms (GCM) 10K type strain sequencing project: providing services to taxonomists for standard genome sequencing and annotation.</title>
        <authorList>
            <consortium name="The Broad Institute Genomics Platform"/>
            <consortium name="The Broad Institute Genome Sequencing Center for Infectious Disease"/>
            <person name="Wu L."/>
            <person name="Ma J."/>
        </authorList>
    </citation>
    <scope>NUCLEOTIDE SEQUENCE [LARGE SCALE GENOMIC DNA]</scope>
    <source>
        <strain evidence="8">JCM 17110</strain>
    </source>
</reference>
<keyword evidence="8" id="KW-1185">Reference proteome</keyword>
<dbReference type="NCBIfam" id="TIGR00815">
    <property type="entry name" value="sulP"/>
    <property type="match status" value="1"/>
</dbReference>
<evidence type="ECO:0000256" key="4">
    <source>
        <dbReference type="ARBA" id="ARBA00023136"/>
    </source>
</evidence>